<comment type="catalytic activity">
    <reaction evidence="15">
        <text>L-threonyl-[protein] + ATP = O-phospho-L-threonyl-[protein] + ADP + H(+)</text>
        <dbReference type="Rhea" id="RHEA:46608"/>
        <dbReference type="Rhea" id="RHEA-COMP:11060"/>
        <dbReference type="Rhea" id="RHEA-COMP:11605"/>
        <dbReference type="ChEBI" id="CHEBI:15378"/>
        <dbReference type="ChEBI" id="CHEBI:30013"/>
        <dbReference type="ChEBI" id="CHEBI:30616"/>
        <dbReference type="ChEBI" id="CHEBI:61977"/>
        <dbReference type="ChEBI" id="CHEBI:456216"/>
        <dbReference type="EC" id="2.7.11.1"/>
    </reaction>
</comment>
<evidence type="ECO:0000256" key="3">
    <source>
        <dbReference type="ARBA" id="ARBA00011534"/>
    </source>
</evidence>
<keyword evidence="11" id="KW-0067">ATP-binding</keyword>
<evidence type="ECO:0000256" key="4">
    <source>
        <dbReference type="ARBA" id="ARBA00012513"/>
    </source>
</evidence>
<evidence type="ECO:0000256" key="6">
    <source>
        <dbReference type="ARBA" id="ARBA00019973"/>
    </source>
</evidence>
<dbReference type="Proteomes" id="UP000606974">
    <property type="component" value="Unassembled WGS sequence"/>
</dbReference>
<evidence type="ECO:0000256" key="2">
    <source>
        <dbReference type="ARBA" id="ARBA00004574"/>
    </source>
</evidence>
<keyword evidence="10" id="KW-0418">Kinase</keyword>
<evidence type="ECO:0000256" key="12">
    <source>
        <dbReference type="ARBA" id="ARBA00022895"/>
    </source>
</evidence>
<dbReference type="Pfam" id="PF00069">
    <property type="entry name" value="Pkinase"/>
    <property type="match status" value="1"/>
</dbReference>
<evidence type="ECO:0000256" key="10">
    <source>
        <dbReference type="ARBA" id="ARBA00022777"/>
    </source>
</evidence>
<dbReference type="EC" id="2.7.11.1" evidence="4"/>
<gene>
    <name evidence="19" type="ORF">GJ744_012252</name>
</gene>
<dbReference type="InterPro" id="IPR008266">
    <property type="entry name" value="Tyr_kinase_AS"/>
</dbReference>
<evidence type="ECO:0000256" key="11">
    <source>
        <dbReference type="ARBA" id="ARBA00022840"/>
    </source>
</evidence>
<comment type="subunit">
    <text evidence="3">Component of the EKC/KEOPS complex composed of at least BUD32, CGI121, GON7, KAE1 and PCC1; the whole complex dimerizes.</text>
</comment>
<feature type="domain" description="Protein kinase" evidence="18">
    <location>
        <begin position="54"/>
        <end position="343"/>
    </location>
</feature>
<sequence length="546" mass="60728">MAKDVRYTAGMFSSDINKSPFWVEGEKRYEARNCSGDISVTAGDNFWLKDNMDYTVLSVKGLGAFASVWLGKSTSTGRLLAIKRYQNSGKTRLKEQVLREVHILDMVRNCPHIIQVGTPRSETSPVPGIPIVVEVPMNYYEHNLFHLMKVTIEERGLVGDVIVIPPWYHTVLTQILEALKFLHRKEVMVIHRDICPENILYNKTDQFILAGFSLARIYPTPRAEYWDRRSYKYLAPEVYAGHEETTAIDVWALGILCLDMMNLLPRVTIDPAQRNFLLFKRVDWCGRMLELTKNIDKPEVEMMVAKDVLHRYSANSVLEFVRSSPSSKRQQVRPNLGLLYALFREDPELSHLDNQEILDFAVGYLGDSNSKPRPKPRPSQETGGFQGDGSRRSVRTGPQELTDIPVAKLLILGAEMGLYGLDSALGMLALTNKGLQGHGRSLGTASAPRTTPRPIVPTRPAETRATKPGPAEIKTGTKPPGPASAGSKVVPSTSASKSDLPAGSSKGEQPAQKGEGKAHGSPKASETRRAQSRTQEQLPQQQAFRR</sequence>
<keyword evidence="12" id="KW-0779">Telomere</keyword>
<proteinExistence type="predicted"/>
<dbReference type="AlphaFoldDB" id="A0A8H7AFC6"/>
<comment type="function">
    <text evidence="1">Component of the EKC/KEOPS complex that is required for the formation of a threonylcarbamoyl group on adenosine at position 37 (t(6)A37) in tRNAs that read codons beginning with adenine. The complex is probably involved in the transfer of the threonylcarbamoyl moiety of threonylcarbamoyl-AMP (TC-AMP) to the N6 group of A37. BUD32 has ATPase activity in the context of the EKC/KEOPS complex and likely plays a supporting role to the catalytic subunit KAE1. The EKC/KEOPS complex also promotes both telomere uncapping and telomere elongation. The complex is required for efficient recruitment of transcriptional coactivators.</text>
</comment>
<evidence type="ECO:0000256" key="14">
    <source>
        <dbReference type="ARBA" id="ARBA00033194"/>
    </source>
</evidence>
<dbReference type="Gene3D" id="3.30.200.20">
    <property type="entry name" value="Phosphorylase Kinase, domain 1"/>
    <property type="match status" value="1"/>
</dbReference>
<evidence type="ECO:0000256" key="1">
    <source>
        <dbReference type="ARBA" id="ARBA00003747"/>
    </source>
</evidence>
<dbReference type="PROSITE" id="PS00109">
    <property type="entry name" value="PROTEIN_KINASE_TYR"/>
    <property type="match status" value="1"/>
</dbReference>
<evidence type="ECO:0000256" key="13">
    <source>
        <dbReference type="ARBA" id="ARBA00030980"/>
    </source>
</evidence>
<dbReference type="CDD" id="cd00180">
    <property type="entry name" value="PKc"/>
    <property type="match status" value="1"/>
</dbReference>
<evidence type="ECO:0000256" key="5">
    <source>
        <dbReference type="ARBA" id="ARBA00013948"/>
    </source>
</evidence>
<accession>A0A8H7AFC6</accession>
<dbReference type="EMBL" id="JAACFV010000094">
    <property type="protein sequence ID" value="KAF7506101.1"/>
    <property type="molecule type" value="Genomic_DNA"/>
</dbReference>
<organism evidence="19 20">
    <name type="scientific">Endocarpon pusillum</name>
    <dbReference type="NCBI Taxonomy" id="364733"/>
    <lineage>
        <taxon>Eukaryota</taxon>
        <taxon>Fungi</taxon>
        <taxon>Dikarya</taxon>
        <taxon>Ascomycota</taxon>
        <taxon>Pezizomycotina</taxon>
        <taxon>Eurotiomycetes</taxon>
        <taxon>Chaetothyriomycetidae</taxon>
        <taxon>Verrucariales</taxon>
        <taxon>Verrucariaceae</taxon>
        <taxon>Endocarpon</taxon>
    </lineage>
</organism>
<evidence type="ECO:0000256" key="9">
    <source>
        <dbReference type="ARBA" id="ARBA00022741"/>
    </source>
</evidence>
<evidence type="ECO:0000313" key="19">
    <source>
        <dbReference type="EMBL" id="KAF7506101.1"/>
    </source>
</evidence>
<feature type="region of interest" description="Disordered" evidence="17">
    <location>
        <begin position="368"/>
        <end position="399"/>
    </location>
</feature>
<dbReference type="PANTHER" id="PTHR43671:SF98">
    <property type="entry name" value="SERINE_THREONINE-PROTEIN KINASE NEK11"/>
    <property type="match status" value="1"/>
</dbReference>
<name>A0A8H7AFC6_9EURO</name>
<evidence type="ECO:0000256" key="17">
    <source>
        <dbReference type="SAM" id="MobiDB-lite"/>
    </source>
</evidence>
<comment type="catalytic activity">
    <reaction evidence="16">
        <text>L-seryl-[protein] + ATP = O-phospho-L-seryl-[protein] + ADP + H(+)</text>
        <dbReference type="Rhea" id="RHEA:17989"/>
        <dbReference type="Rhea" id="RHEA-COMP:9863"/>
        <dbReference type="Rhea" id="RHEA-COMP:11604"/>
        <dbReference type="ChEBI" id="CHEBI:15378"/>
        <dbReference type="ChEBI" id="CHEBI:29999"/>
        <dbReference type="ChEBI" id="CHEBI:30616"/>
        <dbReference type="ChEBI" id="CHEBI:83421"/>
        <dbReference type="ChEBI" id="CHEBI:456216"/>
        <dbReference type="EC" id="2.7.11.1"/>
    </reaction>
</comment>
<keyword evidence="12" id="KW-0158">Chromosome</keyword>
<dbReference type="PROSITE" id="PS50011">
    <property type="entry name" value="PROTEIN_KINASE_DOM"/>
    <property type="match status" value="1"/>
</dbReference>
<dbReference type="SUPFAM" id="SSF56112">
    <property type="entry name" value="Protein kinase-like (PK-like)"/>
    <property type="match status" value="1"/>
</dbReference>
<keyword evidence="7" id="KW-0723">Serine/threonine-protein kinase</keyword>
<keyword evidence="8" id="KW-0808">Transferase</keyword>
<feature type="compositionally biased region" description="Low complexity" evidence="17">
    <location>
        <begin position="448"/>
        <end position="460"/>
    </location>
</feature>
<evidence type="ECO:0000256" key="7">
    <source>
        <dbReference type="ARBA" id="ARBA00022527"/>
    </source>
</evidence>
<dbReference type="InterPro" id="IPR000719">
    <property type="entry name" value="Prot_kinase_dom"/>
</dbReference>
<feature type="compositionally biased region" description="Polar residues" evidence="17">
    <location>
        <begin position="532"/>
        <end position="546"/>
    </location>
</feature>
<keyword evidence="9" id="KW-0547">Nucleotide-binding</keyword>
<evidence type="ECO:0000313" key="20">
    <source>
        <dbReference type="Proteomes" id="UP000606974"/>
    </source>
</evidence>
<evidence type="ECO:0000259" key="18">
    <source>
        <dbReference type="PROSITE" id="PS50011"/>
    </source>
</evidence>
<evidence type="ECO:0000256" key="16">
    <source>
        <dbReference type="ARBA" id="ARBA00048679"/>
    </source>
</evidence>
<evidence type="ECO:0000256" key="15">
    <source>
        <dbReference type="ARBA" id="ARBA00047899"/>
    </source>
</evidence>
<comment type="subcellular location">
    <subcellularLocation>
        <location evidence="2">Chromosome</location>
        <location evidence="2">Telomere</location>
    </subcellularLocation>
</comment>
<dbReference type="InterPro" id="IPR011009">
    <property type="entry name" value="Kinase-like_dom_sf"/>
</dbReference>
<feature type="region of interest" description="Disordered" evidence="17">
    <location>
        <begin position="438"/>
        <end position="546"/>
    </location>
</feature>
<reference evidence="19" key="1">
    <citation type="submission" date="2020-02" db="EMBL/GenBank/DDBJ databases">
        <authorList>
            <person name="Palmer J.M."/>
        </authorList>
    </citation>
    <scope>NUCLEOTIDE SEQUENCE</scope>
    <source>
        <strain evidence="19">EPUS1.4</strain>
        <tissue evidence="19">Thallus</tissue>
    </source>
</reference>
<protein>
    <recommendedName>
        <fullName evidence="6">EKC/KEOPS complex subunit BUD32</fullName>
        <ecNumber evidence="4">2.7.11.1</ecNumber>
    </recommendedName>
    <alternativeName>
        <fullName evidence="13 14">Atypical Serine/threonine protein kinase BUD32</fullName>
    </alternativeName>
    <alternativeName>
        <fullName evidence="5">EKC/KEOPS complex subunit bud32</fullName>
    </alternativeName>
</protein>
<keyword evidence="20" id="KW-1185">Reference proteome</keyword>
<dbReference type="InterPro" id="IPR050660">
    <property type="entry name" value="NEK_Ser/Thr_kinase"/>
</dbReference>
<dbReference type="PANTHER" id="PTHR43671">
    <property type="entry name" value="SERINE/THREONINE-PROTEIN KINASE NEK"/>
    <property type="match status" value="1"/>
</dbReference>
<dbReference type="GO" id="GO:0005524">
    <property type="term" value="F:ATP binding"/>
    <property type="evidence" value="ECO:0007669"/>
    <property type="project" value="UniProtKB-KW"/>
</dbReference>
<comment type="caution">
    <text evidence="19">The sequence shown here is derived from an EMBL/GenBank/DDBJ whole genome shotgun (WGS) entry which is preliminary data.</text>
</comment>
<dbReference type="GO" id="GO:0000781">
    <property type="term" value="C:chromosome, telomeric region"/>
    <property type="evidence" value="ECO:0007669"/>
    <property type="project" value="UniProtKB-SubCell"/>
</dbReference>
<dbReference type="OrthoDB" id="4062651at2759"/>
<dbReference type="GO" id="GO:0004674">
    <property type="term" value="F:protein serine/threonine kinase activity"/>
    <property type="evidence" value="ECO:0007669"/>
    <property type="project" value="UniProtKB-KW"/>
</dbReference>
<evidence type="ECO:0000256" key="8">
    <source>
        <dbReference type="ARBA" id="ARBA00022679"/>
    </source>
</evidence>
<dbReference type="Gene3D" id="1.10.510.10">
    <property type="entry name" value="Transferase(Phosphotransferase) domain 1"/>
    <property type="match status" value="1"/>
</dbReference>